<proteinExistence type="predicted"/>
<name>A0A180G886_PUCT1</name>
<reference evidence="2 3" key="3">
    <citation type="journal article" date="2017" name="G3 (Bethesda)">
        <title>Comparative analysis highlights variable genome content of wheat rusts and divergence of the mating loci.</title>
        <authorList>
            <person name="Cuomo C.A."/>
            <person name="Bakkeren G."/>
            <person name="Khalil H.B."/>
            <person name="Panwar V."/>
            <person name="Joly D."/>
            <person name="Linning R."/>
            <person name="Sakthikumar S."/>
            <person name="Song X."/>
            <person name="Adiconis X."/>
            <person name="Fan L."/>
            <person name="Goldberg J.M."/>
            <person name="Levin J.Z."/>
            <person name="Young S."/>
            <person name="Zeng Q."/>
            <person name="Anikster Y."/>
            <person name="Bruce M."/>
            <person name="Wang M."/>
            <person name="Yin C."/>
            <person name="McCallum B."/>
            <person name="Szabo L.J."/>
            <person name="Hulbert S."/>
            <person name="Chen X."/>
            <person name="Fellers J.P."/>
        </authorList>
    </citation>
    <scope>NUCLEOTIDE SEQUENCE</scope>
    <source>
        <strain evidence="3">Isolate 1-1 / race 1 (BBBD)</strain>
        <strain evidence="2">isolate 1-1 / race 1 (BBBD)</strain>
    </source>
</reference>
<reference evidence="1" key="2">
    <citation type="submission" date="2016-05" db="EMBL/GenBank/DDBJ databases">
        <title>Comparative analysis highlights variable genome content of wheat rusts and divergence of the mating loci.</title>
        <authorList>
            <person name="Cuomo C.A."/>
            <person name="Bakkeren G."/>
            <person name="Szabo L."/>
            <person name="Khalil H."/>
            <person name="Joly D."/>
            <person name="Goldberg J."/>
            <person name="Young S."/>
            <person name="Zeng Q."/>
            <person name="Fellers J."/>
        </authorList>
    </citation>
    <scope>NUCLEOTIDE SEQUENCE [LARGE SCALE GENOMIC DNA]</scope>
    <source>
        <strain evidence="1">1-1 BBBD Race 1</strain>
    </source>
</reference>
<organism evidence="1">
    <name type="scientific">Puccinia triticina (isolate 1-1 / race 1 (BBBD))</name>
    <name type="common">Brown leaf rust fungus</name>
    <dbReference type="NCBI Taxonomy" id="630390"/>
    <lineage>
        <taxon>Eukaryota</taxon>
        <taxon>Fungi</taxon>
        <taxon>Dikarya</taxon>
        <taxon>Basidiomycota</taxon>
        <taxon>Pucciniomycotina</taxon>
        <taxon>Pucciniomycetes</taxon>
        <taxon>Pucciniales</taxon>
        <taxon>Pucciniaceae</taxon>
        <taxon>Puccinia</taxon>
    </lineage>
</organism>
<sequence>AHPQVKRLDHSLTANTIRTSDNIYSFDQTPEMKNTFEFNPSQLRWLQEKQKLVDSEMERIERETAGNHNDWTNWNLAYGFQAKLYADAQSMKIPQSAVPNVTATWNAIRNRAGKGPVSFQDEFPVHE</sequence>
<dbReference type="Proteomes" id="UP000005240">
    <property type="component" value="Unassembled WGS sequence"/>
</dbReference>
<reference evidence="2" key="4">
    <citation type="submission" date="2025-05" db="UniProtKB">
        <authorList>
            <consortium name="EnsemblFungi"/>
        </authorList>
    </citation>
    <scope>IDENTIFICATION</scope>
    <source>
        <strain evidence="2">isolate 1-1 / race 1 (BBBD)</strain>
    </source>
</reference>
<evidence type="ECO:0000313" key="3">
    <source>
        <dbReference type="Proteomes" id="UP000005240"/>
    </source>
</evidence>
<reference evidence="1" key="1">
    <citation type="submission" date="2009-11" db="EMBL/GenBank/DDBJ databases">
        <authorList>
            <consortium name="The Broad Institute Genome Sequencing Platform"/>
            <person name="Ward D."/>
            <person name="Feldgarden M."/>
            <person name="Earl A."/>
            <person name="Young S.K."/>
            <person name="Zeng Q."/>
            <person name="Koehrsen M."/>
            <person name="Alvarado L."/>
            <person name="Berlin A."/>
            <person name="Bochicchio J."/>
            <person name="Borenstein D."/>
            <person name="Chapman S.B."/>
            <person name="Chen Z."/>
            <person name="Engels R."/>
            <person name="Freedman E."/>
            <person name="Gellesch M."/>
            <person name="Goldberg J."/>
            <person name="Griggs A."/>
            <person name="Gujja S."/>
            <person name="Heilman E."/>
            <person name="Heiman D."/>
            <person name="Hepburn T."/>
            <person name="Howarth C."/>
            <person name="Jen D."/>
            <person name="Larson L."/>
            <person name="Lewis B."/>
            <person name="Mehta T."/>
            <person name="Park D."/>
            <person name="Pearson M."/>
            <person name="Roberts A."/>
            <person name="Saif S."/>
            <person name="Shea T."/>
            <person name="Shenoy N."/>
            <person name="Sisk P."/>
            <person name="Stolte C."/>
            <person name="Sykes S."/>
            <person name="Thomson T."/>
            <person name="Walk T."/>
            <person name="White J."/>
            <person name="Yandava C."/>
            <person name="Izard J."/>
            <person name="Baranova O.V."/>
            <person name="Blanton J.M."/>
            <person name="Tanner A.C."/>
            <person name="Dewhirst F.E."/>
            <person name="Haas B."/>
            <person name="Nusbaum C."/>
            <person name="Birren B."/>
        </authorList>
    </citation>
    <scope>NUCLEOTIDE SEQUENCE [LARGE SCALE GENOMIC DNA]</scope>
    <source>
        <strain evidence="1">1-1 BBBD Race 1</strain>
    </source>
</reference>
<protein>
    <submittedName>
        <fullName evidence="1 2">Uncharacterized protein</fullName>
    </submittedName>
</protein>
<keyword evidence="3" id="KW-1185">Reference proteome</keyword>
<dbReference type="EnsemblFungi" id="PTTG_28914-t43_1">
    <property type="protein sequence ID" value="PTTG_28914-t43_1-p1"/>
    <property type="gene ID" value="PTTG_28914"/>
</dbReference>
<dbReference type="AlphaFoldDB" id="A0A180G886"/>
<feature type="non-terminal residue" evidence="1">
    <location>
        <position position="1"/>
    </location>
</feature>
<gene>
    <name evidence="1" type="ORF">PTTG_28914</name>
</gene>
<dbReference type="EMBL" id="ADAS02000154">
    <property type="protein sequence ID" value="OAV88778.1"/>
    <property type="molecule type" value="Genomic_DNA"/>
</dbReference>
<evidence type="ECO:0000313" key="1">
    <source>
        <dbReference type="EMBL" id="OAV88778.1"/>
    </source>
</evidence>
<accession>A0A180G886</accession>
<evidence type="ECO:0000313" key="2">
    <source>
        <dbReference type="EnsemblFungi" id="PTTG_28914-t43_1-p1"/>
    </source>
</evidence>
<dbReference type="VEuPathDB" id="FungiDB:PTTG_28914"/>